<dbReference type="SUPFAM" id="SSF56601">
    <property type="entry name" value="beta-lactamase/transpeptidase-like"/>
    <property type="match status" value="1"/>
</dbReference>
<protein>
    <recommendedName>
        <fullName evidence="1">Beta-lactamase-related domain-containing protein</fullName>
    </recommendedName>
</protein>
<sequence>MSIQDMQKFGYFYLNKGRCGKRQLLSEEWISTSTKPKHLTYEHIGYYSHHWWVSDESLERSFYFAMGLGGQYICVDPSRNIVIALTNNTYNDTLKPLKANTKLLQ</sequence>
<dbReference type="EMBL" id="LVJI01000009">
    <property type="protein sequence ID" value="OAB47183.1"/>
    <property type="molecule type" value="Genomic_DNA"/>
</dbReference>
<comment type="caution">
    <text evidence="2">The sequence shown here is derived from an EMBL/GenBank/DDBJ whole genome shotgun (WGS) entry which is preliminary data.</text>
</comment>
<dbReference type="AlphaFoldDB" id="A0A168PY82"/>
<dbReference type="RefSeq" id="WP_246168204.1">
    <property type="nucleotide sequence ID" value="NZ_CP043611.1"/>
</dbReference>
<dbReference type="Pfam" id="PF00144">
    <property type="entry name" value="Beta-lactamase"/>
    <property type="match status" value="1"/>
</dbReference>
<dbReference type="Proteomes" id="UP000077355">
    <property type="component" value="Unassembled WGS sequence"/>
</dbReference>
<evidence type="ECO:0000313" key="3">
    <source>
        <dbReference type="Proteomes" id="UP000077355"/>
    </source>
</evidence>
<dbReference type="Gene3D" id="3.40.710.10">
    <property type="entry name" value="DD-peptidase/beta-lactamase superfamily"/>
    <property type="match status" value="1"/>
</dbReference>
<evidence type="ECO:0000259" key="1">
    <source>
        <dbReference type="Pfam" id="PF00144"/>
    </source>
</evidence>
<dbReference type="InterPro" id="IPR050789">
    <property type="entry name" value="Diverse_Enzym_Activities"/>
</dbReference>
<reference evidence="2 3" key="1">
    <citation type="submission" date="2016-03" db="EMBL/GenBank/DDBJ databases">
        <title>Draft genome sequence of Paenibacillus antarcticus CECT 5836.</title>
        <authorList>
            <person name="Shin S.-K."/>
            <person name="Yi H."/>
        </authorList>
    </citation>
    <scope>NUCLEOTIDE SEQUENCE [LARGE SCALE GENOMIC DNA]</scope>
    <source>
        <strain evidence="2 3">CECT 5836</strain>
    </source>
</reference>
<dbReference type="PANTHER" id="PTHR43283:SF7">
    <property type="entry name" value="BETA-LACTAMASE-RELATED DOMAIN-CONTAINING PROTEIN"/>
    <property type="match status" value="1"/>
</dbReference>
<name>A0A168PY82_9BACL</name>
<evidence type="ECO:0000313" key="2">
    <source>
        <dbReference type="EMBL" id="OAB47183.1"/>
    </source>
</evidence>
<dbReference type="InterPro" id="IPR001466">
    <property type="entry name" value="Beta-lactam-related"/>
</dbReference>
<feature type="domain" description="Beta-lactamase-related" evidence="1">
    <location>
        <begin position="2"/>
        <end position="91"/>
    </location>
</feature>
<dbReference type="PANTHER" id="PTHR43283">
    <property type="entry name" value="BETA-LACTAMASE-RELATED"/>
    <property type="match status" value="1"/>
</dbReference>
<organism evidence="2 3">
    <name type="scientific">Paenibacillus antarcticus</name>
    <dbReference type="NCBI Taxonomy" id="253703"/>
    <lineage>
        <taxon>Bacteria</taxon>
        <taxon>Bacillati</taxon>
        <taxon>Bacillota</taxon>
        <taxon>Bacilli</taxon>
        <taxon>Bacillales</taxon>
        <taxon>Paenibacillaceae</taxon>
        <taxon>Paenibacillus</taxon>
    </lineage>
</organism>
<gene>
    <name evidence="2" type="ORF">PBAT_07860</name>
</gene>
<accession>A0A168PY82</accession>
<proteinExistence type="predicted"/>
<keyword evidence="3" id="KW-1185">Reference proteome</keyword>
<dbReference type="InterPro" id="IPR012338">
    <property type="entry name" value="Beta-lactam/transpept-like"/>
</dbReference>